<keyword evidence="1" id="KW-1133">Transmembrane helix</keyword>
<reference evidence="2 3" key="1">
    <citation type="submission" date="2019-08" db="EMBL/GenBank/DDBJ databases">
        <title>Complete genome sequence of Candidatus Uab amorphum.</title>
        <authorList>
            <person name="Shiratori T."/>
            <person name="Suzuki S."/>
            <person name="Kakizawa Y."/>
            <person name="Ishida K."/>
        </authorList>
    </citation>
    <scope>NUCLEOTIDE SEQUENCE [LARGE SCALE GENOMIC DNA]</scope>
    <source>
        <strain evidence="2 3">SRT547</strain>
    </source>
</reference>
<dbReference type="KEGG" id="uam:UABAM_01729"/>
<keyword evidence="3" id="KW-1185">Reference proteome</keyword>
<organism evidence="2 3">
    <name type="scientific">Uabimicrobium amorphum</name>
    <dbReference type="NCBI Taxonomy" id="2596890"/>
    <lineage>
        <taxon>Bacteria</taxon>
        <taxon>Pseudomonadati</taxon>
        <taxon>Planctomycetota</taxon>
        <taxon>Candidatus Uabimicrobiia</taxon>
        <taxon>Candidatus Uabimicrobiales</taxon>
        <taxon>Candidatus Uabimicrobiaceae</taxon>
        <taxon>Candidatus Uabimicrobium</taxon>
    </lineage>
</organism>
<dbReference type="RefSeq" id="WP_151967578.1">
    <property type="nucleotide sequence ID" value="NZ_AP019860.1"/>
</dbReference>
<proteinExistence type="predicted"/>
<keyword evidence="1" id="KW-0472">Membrane</keyword>
<accession>A0A5S9F277</accession>
<keyword evidence="1" id="KW-0812">Transmembrane</keyword>
<evidence type="ECO:0000256" key="1">
    <source>
        <dbReference type="SAM" id="Phobius"/>
    </source>
</evidence>
<feature type="transmembrane region" description="Helical" evidence="1">
    <location>
        <begin position="165"/>
        <end position="191"/>
    </location>
</feature>
<evidence type="ECO:0000313" key="3">
    <source>
        <dbReference type="Proteomes" id="UP000326354"/>
    </source>
</evidence>
<sequence length="196" mass="21169">MKKIVLILTILTTIISAETIYDVNFNISDINVSGTINIDNGVYNDRNSFLLALNDVDLTLSLNGDSVVLDNNPATGLFFVQFDQFGNGPLEIVANGSELIFRSDVQNQGDAAIFSMFNSSSAGGASVRIEVRDDNIDIFQGQGIFSGTSTVRAQVFNPSIVDSGFVFGAVTVPEAGTYVFFLCSAFLLLGWRRKVS</sequence>
<dbReference type="EMBL" id="AP019860">
    <property type="protein sequence ID" value="BBM83377.1"/>
    <property type="molecule type" value="Genomic_DNA"/>
</dbReference>
<name>A0A5S9F277_UABAM</name>
<gene>
    <name evidence="2" type="ORF">UABAM_01729</name>
</gene>
<dbReference type="Proteomes" id="UP000326354">
    <property type="component" value="Chromosome"/>
</dbReference>
<evidence type="ECO:0000313" key="2">
    <source>
        <dbReference type="EMBL" id="BBM83377.1"/>
    </source>
</evidence>
<protein>
    <submittedName>
        <fullName evidence="2">Uncharacterized protein</fullName>
    </submittedName>
</protein>
<dbReference type="AlphaFoldDB" id="A0A5S9F277"/>